<evidence type="ECO:0000313" key="1">
    <source>
        <dbReference type="EMBL" id="TDM18093.1"/>
    </source>
</evidence>
<organism evidence="1 2">
    <name type="scientific">Macrococcoides canis</name>
    <dbReference type="NCBI Taxonomy" id="1855823"/>
    <lineage>
        <taxon>Bacteria</taxon>
        <taxon>Bacillati</taxon>
        <taxon>Bacillota</taxon>
        <taxon>Bacilli</taxon>
        <taxon>Bacillales</taxon>
        <taxon>Staphylococcaceae</taxon>
        <taxon>Macrococcoides</taxon>
    </lineage>
</organism>
<comment type="caution">
    <text evidence="1">The sequence shown here is derived from an EMBL/GenBank/DDBJ whole genome shotgun (WGS) entry which is preliminary data.</text>
</comment>
<dbReference type="AlphaFoldDB" id="A0A4R6C6N2"/>
<protein>
    <submittedName>
        <fullName evidence="1">Uncharacterized protein</fullName>
    </submittedName>
</protein>
<accession>A0A4R6C6N2</accession>
<name>A0A4R6C6N2_9STAP</name>
<sequence length="206" mass="24391">MELKEMKELVKKEGNFKSRMYKGIRYEIVRYEHLGHLCGYLHYIPKNDEERDAIDYIFHRGITYENDGVIGFDCAHAIDLSPKKIEMAEKFMLGTPTLLKPEYRTMQYVEDILKRTIDKLVEDKSNTQESDYKWDFEKLEQIKDQQKEDKKEQAIKEYAELLYAEDYVVVSNQRMQELKLKEKMLGKLTDGMATVLKGVEEVIIND</sequence>
<dbReference type="RefSeq" id="WP_133418723.1">
    <property type="nucleotide sequence ID" value="NZ_SDQG01000001.1"/>
</dbReference>
<proteinExistence type="predicted"/>
<gene>
    <name evidence="1" type="ORF">ETI04_00985</name>
</gene>
<dbReference type="Proteomes" id="UP000294865">
    <property type="component" value="Unassembled WGS sequence"/>
</dbReference>
<reference evidence="1 2" key="1">
    <citation type="submission" date="2019-01" db="EMBL/GenBank/DDBJ databases">
        <title>Draft genome sequences of Macrococcus caseolyticus, Macrococcus canis, Macrococcus bohemicus and Macrococcus goetzii.</title>
        <authorList>
            <person name="Mazhar S."/>
            <person name="Altermann E."/>
            <person name="Hill C."/>
            <person name="Mcauliffe O."/>
        </authorList>
    </citation>
    <scope>NUCLEOTIDE SEQUENCE [LARGE SCALE GENOMIC DNA]</scope>
    <source>
        <strain evidence="1 2">DPC7162</strain>
    </source>
</reference>
<evidence type="ECO:0000313" key="2">
    <source>
        <dbReference type="Proteomes" id="UP000294865"/>
    </source>
</evidence>
<dbReference type="EMBL" id="SDQG01000001">
    <property type="protein sequence ID" value="TDM18093.1"/>
    <property type="molecule type" value="Genomic_DNA"/>
</dbReference>